<dbReference type="EMBL" id="JAAVMX010000007">
    <property type="protein sequence ID" value="KAF4506131.1"/>
    <property type="molecule type" value="Genomic_DNA"/>
</dbReference>
<keyword evidence="3" id="KW-1185">Reference proteome</keyword>
<dbReference type="Proteomes" id="UP000557566">
    <property type="component" value="Unassembled WGS sequence"/>
</dbReference>
<accession>A0A8H4LVU0</accession>
<feature type="compositionally biased region" description="Polar residues" evidence="1">
    <location>
        <begin position="93"/>
        <end position="105"/>
    </location>
</feature>
<comment type="caution">
    <text evidence="2">The sequence shown here is derived from an EMBL/GenBank/DDBJ whole genome shotgun (WGS) entry which is preliminary data.</text>
</comment>
<reference evidence="2 3" key="1">
    <citation type="journal article" date="2020" name="Genome Biol. Evol.">
        <title>A new high-quality draft genome assembly of the Chinese cordyceps Ophiocordyceps sinensis.</title>
        <authorList>
            <person name="Shu R."/>
            <person name="Zhang J."/>
            <person name="Meng Q."/>
            <person name="Zhang H."/>
            <person name="Zhou G."/>
            <person name="Li M."/>
            <person name="Wu P."/>
            <person name="Zhao Y."/>
            <person name="Chen C."/>
            <person name="Qin Q."/>
        </authorList>
    </citation>
    <scope>NUCLEOTIDE SEQUENCE [LARGE SCALE GENOMIC DNA]</scope>
    <source>
        <strain evidence="2 3">IOZ07</strain>
    </source>
</reference>
<name>A0A8H4LVU0_9HYPO</name>
<dbReference type="OrthoDB" id="3142841at2759"/>
<gene>
    <name evidence="2" type="ORF">G6O67_006247</name>
</gene>
<feature type="compositionally biased region" description="Low complexity" evidence="1">
    <location>
        <begin position="106"/>
        <end position="123"/>
    </location>
</feature>
<proteinExistence type="predicted"/>
<sequence length="130" mass="14219">MAWSESGTASTGTRRRKSHDEAMLHVATPSIQKPGLRTRARPRSRPAGVASRTDSTVRTQKRQRAAQPRKRCRRSNRSWWFLRNDGQAKPTMVQHSADSSQDTTMVASESTVASESAAASESTAPPPACV</sequence>
<evidence type="ECO:0000313" key="3">
    <source>
        <dbReference type="Proteomes" id="UP000557566"/>
    </source>
</evidence>
<protein>
    <submittedName>
        <fullName evidence="2">Uncharacterized protein</fullName>
    </submittedName>
</protein>
<evidence type="ECO:0000256" key="1">
    <source>
        <dbReference type="SAM" id="MobiDB-lite"/>
    </source>
</evidence>
<feature type="compositionally biased region" description="Basic residues" evidence="1">
    <location>
        <begin position="59"/>
        <end position="76"/>
    </location>
</feature>
<organism evidence="2 3">
    <name type="scientific">Ophiocordyceps sinensis</name>
    <dbReference type="NCBI Taxonomy" id="72228"/>
    <lineage>
        <taxon>Eukaryota</taxon>
        <taxon>Fungi</taxon>
        <taxon>Dikarya</taxon>
        <taxon>Ascomycota</taxon>
        <taxon>Pezizomycotina</taxon>
        <taxon>Sordariomycetes</taxon>
        <taxon>Hypocreomycetidae</taxon>
        <taxon>Hypocreales</taxon>
        <taxon>Ophiocordycipitaceae</taxon>
        <taxon>Ophiocordyceps</taxon>
    </lineage>
</organism>
<evidence type="ECO:0000313" key="2">
    <source>
        <dbReference type="EMBL" id="KAF4506131.1"/>
    </source>
</evidence>
<feature type="region of interest" description="Disordered" evidence="1">
    <location>
        <begin position="1"/>
        <end position="130"/>
    </location>
</feature>
<dbReference type="AlphaFoldDB" id="A0A8H4LVU0"/>
<feature type="compositionally biased region" description="Polar residues" evidence="1">
    <location>
        <begin position="1"/>
        <end position="12"/>
    </location>
</feature>